<comment type="caution">
    <text evidence="6">The sequence shown here is derived from an EMBL/GenBank/DDBJ whole genome shotgun (WGS) entry which is preliminary data.</text>
</comment>
<dbReference type="PRINTS" id="PR00032">
    <property type="entry name" value="HTHARAC"/>
</dbReference>
<evidence type="ECO:0000259" key="5">
    <source>
        <dbReference type="PROSITE" id="PS01124"/>
    </source>
</evidence>
<dbReference type="PANTHER" id="PTHR46796">
    <property type="entry name" value="HTH-TYPE TRANSCRIPTIONAL ACTIVATOR RHAS-RELATED"/>
    <property type="match status" value="1"/>
</dbReference>
<dbReference type="PROSITE" id="PS01124">
    <property type="entry name" value="HTH_ARAC_FAMILY_2"/>
    <property type="match status" value="1"/>
</dbReference>
<dbReference type="PROSITE" id="PS00041">
    <property type="entry name" value="HTH_ARAC_FAMILY_1"/>
    <property type="match status" value="1"/>
</dbReference>
<evidence type="ECO:0000256" key="3">
    <source>
        <dbReference type="ARBA" id="ARBA00023159"/>
    </source>
</evidence>
<dbReference type="InterPro" id="IPR050204">
    <property type="entry name" value="AraC_XylS_family_regulators"/>
</dbReference>
<evidence type="ECO:0000256" key="4">
    <source>
        <dbReference type="ARBA" id="ARBA00023163"/>
    </source>
</evidence>
<dbReference type="GO" id="GO:0003700">
    <property type="term" value="F:DNA-binding transcription factor activity"/>
    <property type="evidence" value="ECO:0007669"/>
    <property type="project" value="InterPro"/>
</dbReference>
<keyword evidence="3" id="KW-0010">Activator</keyword>
<dbReference type="Pfam" id="PF12833">
    <property type="entry name" value="HTH_18"/>
    <property type="match status" value="1"/>
</dbReference>
<accession>A0A356LAT2</accession>
<dbReference type="Proteomes" id="UP000264036">
    <property type="component" value="Unassembled WGS sequence"/>
</dbReference>
<feature type="domain" description="HTH araC/xylS-type" evidence="5">
    <location>
        <begin position="179"/>
        <end position="277"/>
    </location>
</feature>
<dbReference type="PANTHER" id="PTHR46796:SF2">
    <property type="entry name" value="TRANSCRIPTIONAL REGULATORY PROTEIN"/>
    <property type="match status" value="1"/>
</dbReference>
<dbReference type="Pfam" id="PF02311">
    <property type="entry name" value="AraC_binding"/>
    <property type="match status" value="1"/>
</dbReference>
<dbReference type="InterPro" id="IPR003313">
    <property type="entry name" value="AraC-bd"/>
</dbReference>
<gene>
    <name evidence="6" type="ORF">DD666_01660</name>
</gene>
<dbReference type="EMBL" id="DOEK01000004">
    <property type="protein sequence ID" value="HBP28106.1"/>
    <property type="molecule type" value="Genomic_DNA"/>
</dbReference>
<dbReference type="Gene3D" id="1.10.10.60">
    <property type="entry name" value="Homeodomain-like"/>
    <property type="match status" value="1"/>
</dbReference>
<dbReference type="SMART" id="SM00342">
    <property type="entry name" value="HTH_ARAC"/>
    <property type="match status" value="1"/>
</dbReference>
<dbReference type="InterPro" id="IPR020449">
    <property type="entry name" value="Tscrpt_reg_AraC-type_HTH"/>
</dbReference>
<dbReference type="InterPro" id="IPR009057">
    <property type="entry name" value="Homeodomain-like_sf"/>
</dbReference>
<keyword evidence="1" id="KW-0805">Transcription regulation</keyword>
<dbReference type="AlphaFoldDB" id="A0A356LAT2"/>
<reference evidence="6 7" key="1">
    <citation type="journal article" date="2018" name="Nat. Biotechnol.">
        <title>A standardized bacterial taxonomy based on genome phylogeny substantially revises the tree of life.</title>
        <authorList>
            <person name="Parks D.H."/>
            <person name="Chuvochina M."/>
            <person name="Waite D.W."/>
            <person name="Rinke C."/>
            <person name="Skarshewski A."/>
            <person name="Chaumeil P.A."/>
            <person name="Hugenholtz P."/>
        </authorList>
    </citation>
    <scope>NUCLEOTIDE SEQUENCE [LARGE SCALE GENOMIC DNA]</scope>
    <source>
        <strain evidence="6">UBA10707</strain>
    </source>
</reference>
<dbReference type="InterPro" id="IPR037923">
    <property type="entry name" value="HTH-like"/>
</dbReference>
<evidence type="ECO:0000313" key="6">
    <source>
        <dbReference type="EMBL" id="HBP28106.1"/>
    </source>
</evidence>
<keyword evidence="2" id="KW-0238">DNA-binding</keyword>
<dbReference type="InterPro" id="IPR018060">
    <property type="entry name" value="HTH_AraC"/>
</dbReference>
<keyword evidence="4" id="KW-0804">Transcription</keyword>
<proteinExistence type="predicted"/>
<protein>
    <submittedName>
        <fullName evidence="6">AraC family transcriptional regulator</fullName>
    </submittedName>
</protein>
<dbReference type="SUPFAM" id="SSF51215">
    <property type="entry name" value="Regulatory protein AraC"/>
    <property type="match status" value="1"/>
</dbReference>
<evidence type="ECO:0000256" key="1">
    <source>
        <dbReference type="ARBA" id="ARBA00023015"/>
    </source>
</evidence>
<dbReference type="SUPFAM" id="SSF46689">
    <property type="entry name" value="Homeodomain-like"/>
    <property type="match status" value="2"/>
</dbReference>
<evidence type="ECO:0000256" key="2">
    <source>
        <dbReference type="ARBA" id="ARBA00023125"/>
    </source>
</evidence>
<dbReference type="GO" id="GO:0043565">
    <property type="term" value="F:sequence-specific DNA binding"/>
    <property type="evidence" value="ECO:0007669"/>
    <property type="project" value="InterPro"/>
</dbReference>
<name>A0A356LAT2_9BURK</name>
<evidence type="ECO:0000313" key="7">
    <source>
        <dbReference type="Proteomes" id="UP000264036"/>
    </source>
</evidence>
<sequence length="289" mass="32133">MSTAIKIFQGAFGRVSLLDMSKPLVIHAHHHCHALIKISGVDSSFLVKGRSQPLTKDSVVLINAWEPHAYEHTPSGEGRCILMALYLETAWLSKVLRSLTVSGHPQFFPKPCAALPAGARLLVNSLAAEMLVSQEIASDILEGRIFDLFMATAERHSSLRDSSQLFSSLRSNTMDPRIRRAVARMRENLDYGENFTELAAESGLSRAHFFELFRRCTNLTPAVYANALKVESAIAELCKPDMRIGDISYNVGFSAPGHFTRFFRQHLGITPGEYRRVVDLMDDGIDSLL</sequence>
<dbReference type="InterPro" id="IPR018062">
    <property type="entry name" value="HTH_AraC-typ_CS"/>
</dbReference>
<organism evidence="6 7">
    <name type="scientific">Advenella kashmirensis</name>
    <dbReference type="NCBI Taxonomy" id="310575"/>
    <lineage>
        <taxon>Bacteria</taxon>
        <taxon>Pseudomonadati</taxon>
        <taxon>Pseudomonadota</taxon>
        <taxon>Betaproteobacteria</taxon>
        <taxon>Burkholderiales</taxon>
        <taxon>Alcaligenaceae</taxon>
    </lineage>
</organism>